<sequence length="474" mass="53169">MNYFYFLNTIGRTLLMFSPTFLIPAAVAYLYSEKPENFLIPFILVLLISLFLILLTRKSKFEIVEEREAYISVAVTWLLIPAFGSIPFILYGINFIDSFFESVSGFTTTGATVLVPEKLPMSLLFWRSLMQWLGGFGIVLLMLAFLPGIKKGQTLFMAEYPAVVLPKVKPRMRDMAIAIFQIYLTLTVLEILILNFLGVDFFNAVVHSLSNISTGGFSTSSESIASFRDVRVEFVIAFFALVGGMNFSLIYALTNKQLRSLADIEFRYYLLIIAMATFALVLINMNRYSLVDSIRFSSFQVISIMTTNGFTTANFNEWDSSAKMILLTLMLIGGCSGSTAGGLKVIRVFILMKYILLQIYKIIEPRTVRTVKYGDYVIGKDEIEEVIAFFILFIFLFFASSLALTILGYDLETSLSLSASSLGNVGPAFGIAAKSVAELSEIAKVILMINMWMGRLEIIPVFTFLLSIARRGKW</sequence>
<dbReference type="Pfam" id="PF02386">
    <property type="entry name" value="TrkH"/>
    <property type="match status" value="1"/>
</dbReference>
<evidence type="ECO:0000256" key="10">
    <source>
        <dbReference type="ARBA" id="ARBA00023065"/>
    </source>
</evidence>
<feature type="transmembrane region" description="Helical" evidence="12">
    <location>
        <begin position="38"/>
        <end position="57"/>
    </location>
</feature>
<feature type="transmembrane region" description="Helical" evidence="12">
    <location>
        <begin position="69"/>
        <end position="93"/>
    </location>
</feature>
<proteinExistence type="inferred from homology"/>
<comment type="subcellular location">
    <subcellularLocation>
        <location evidence="1">Cell inner membrane</location>
        <topology evidence="1">Multi-pass membrane protein</topology>
    </subcellularLocation>
</comment>
<feature type="transmembrane region" description="Helical" evidence="12">
    <location>
        <begin position="386"/>
        <end position="409"/>
    </location>
</feature>
<dbReference type="InterPro" id="IPR003445">
    <property type="entry name" value="Cat_transpt"/>
</dbReference>
<organism evidence="13">
    <name type="scientific">Archaeoglobus fulgidus</name>
    <dbReference type="NCBI Taxonomy" id="2234"/>
    <lineage>
        <taxon>Archaea</taxon>
        <taxon>Methanobacteriati</taxon>
        <taxon>Methanobacteriota</taxon>
        <taxon>Archaeoglobi</taxon>
        <taxon>Archaeoglobales</taxon>
        <taxon>Archaeoglobaceae</taxon>
        <taxon>Archaeoglobus</taxon>
    </lineage>
</organism>
<dbReference type="GO" id="GO:0005886">
    <property type="term" value="C:plasma membrane"/>
    <property type="evidence" value="ECO:0007669"/>
    <property type="project" value="UniProtKB-SubCell"/>
</dbReference>
<dbReference type="AlphaFoldDB" id="A0A7J2TJH0"/>
<feature type="transmembrane region" description="Helical" evidence="12">
    <location>
        <begin position="445"/>
        <end position="469"/>
    </location>
</feature>
<evidence type="ECO:0000256" key="4">
    <source>
        <dbReference type="ARBA" id="ARBA00022475"/>
    </source>
</evidence>
<keyword evidence="4" id="KW-1003">Cell membrane</keyword>
<feature type="transmembrane region" description="Helical" evidence="12">
    <location>
        <begin position="234"/>
        <end position="254"/>
    </location>
</feature>
<name>A0A7J2TJH0_ARCFL</name>
<keyword evidence="6" id="KW-0633">Potassium transport</keyword>
<dbReference type="EMBL" id="DSLA01000110">
    <property type="protein sequence ID" value="HEH35869.1"/>
    <property type="molecule type" value="Genomic_DNA"/>
</dbReference>
<dbReference type="InterPro" id="IPR004772">
    <property type="entry name" value="TrkH"/>
</dbReference>
<gene>
    <name evidence="13" type="ORF">ENP88_07010</name>
</gene>
<keyword evidence="3" id="KW-0813">Transport</keyword>
<evidence type="ECO:0000256" key="12">
    <source>
        <dbReference type="SAM" id="Phobius"/>
    </source>
</evidence>
<feature type="transmembrane region" description="Helical" evidence="12">
    <location>
        <begin position="175"/>
        <end position="197"/>
    </location>
</feature>
<feature type="transmembrane region" description="Helical" evidence="12">
    <location>
        <begin position="324"/>
        <end position="346"/>
    </location>
</feature>
<keyword evidence="11 12" id="KW-0472">Membrane</keyword>
<protein>
    <submittedName>
        <fullName evidence="13">TrkH family potassium uptake protein</fullName>
    </submittedName>
</protein>
<dbReference type="PANTHER" id="PTHR32024:SF2">
    <property type="entry name" value="TRK SYSTEM POTASSIUM UPTAKE PROTEIN TRKG-RELATED"/>
    <property type="match status" value="1"/>
</dbReference>
<evidence type="ECO:0000256" key="9">
    <source>
        <dbReference type="ARBA" id="ARBA00022989"/>
    </source>
</evidence>
<reference evidence="13" key="1">
    <citation type="journal article" date="2020" name="mSystems">
        <title>Genome- and Community-Level Interaction Insights into Carbon Utilization and Element Cycling Functions of Hydrothermarchaeota in Hydrothermal Sediment.</title>
        <authorList>
            <person name="Zhou Z."/>
            <person name="Liu Y."/>
            <person name="Xu W."/>
            <person name="Pan J."/>
            <person name="Luo Z.H."/>
            <person name="Li M."/>
        </authorList>
    </citation>
    <scope>NUCLEOTIDE SEQUENCE [LARGE SCALE GENOMIC DNA]</scope>
    <source>
        <strain evidence="13">SpSt-26</strain>
    </source>
</reference>
<comment type="caution">
    <text evidence="13">The sequence shown here is derived from an EMBL/GenBank/DDBJ whole genome shotgun (WGS) entry which is preliminary data.</text>
</comment>
<keyword evidence="8" id="KW-0630">Potassium</keyword>
<keyword evidence="5" id="KW-0997">Cell inner membrane</keyword>
<dbReference type="GO" id="GO:0015379">
    <property type="term" value="F:potassium:chloride symporter activity"/>
    <property type="evidence" value="ECO:0007669"/>
    <property type="project" value="InterPro"/>
</dbReference>
<keyword evidence="10" id="KW-0406">Ion transport</keyword>
<evidence type="ECO:0000256" key="2">
    <source>
        <dbReference type="ARBA" id="ARBA00009137"/>
    </source>
</evidence>
<accession>A0A7J2TJH0</accession>
<feature type="transmembrane region" description="Helical" evidence="12">
    <location>
        <begin position="12"/>
        <end position="32"/>
    </location>
</feature>
<evidence type="ECO:0000256" key="3">
    <source>
        <dbReference type="ARBA" id="ARBA00022448"/>
    </source>
</evidence>
<evidence type="ECO:0000256" key="5">
    <source>
        <dbReference type="ARBA" id="ARBA00022519"/>
    </source>
</evidence>
<evidence type="ECO:0000313" key="13">
    <source>
        <dbReference type="EMBL" id="HEH35869.1"/>
    </source>
</evidence>
<feature type="transmembrane region" description="Helical" evidence="12">
    <location>
        <begin position="266"/>
        <end position="285"/>
    </location>
</feature>
<feature type="transmembrane region" description="Helical" evidence="12">
    <location>
        <begin position="129"/>
        <end position="149"/>
    </location>
</feature>
<keyword evidence="9 12" id="KW-1133">Transmembrane helix</keyword>
<comment type="similarity">
    <text evidence="2">Belongs to the TrkH potassium transport family.</text>
</comment>
<evidence type="ECO:0000256" key="8">
    <source>
        <dbReference type="ARBA" id="ARBA00022958"/>
    </source>
</evidence>
<evidence type="ECO:0000256" key="6">
    <source>
        <dbReference type="ARBA" id="ARBA00022538"/>
    </source>
</evidence>
<evidence type="ECO:0000256" key="7">
    <source>
        <dbReference type="ARBA" id="ARBA00022692"/>
    </source>
</evidence>
<evidence type="ECO:0000256" key="1">
    <source>
        <dbReference type="ARBA" id="ARBA00004429"/>
    </source>
</evidence>
<evidence type="ECO:0000256" key="11">
    <source>
        <dbReference type="ARBA" id="ARBA00023136"/>
    </source>
</evidence>
<dbReference type="PIRSF" id="PIRSF006247">
    <property type="entry name" value="TrkH"/>
    <property type="match status" value="1"/>
</dbReference>
<keyword evidence="7 12" id="KW-0812">Transmembrane</keyword>
<dbReference type="PANTHER" id="PTHR32024">
    <property type="entry name" value="TRK SYSTEM POTASSIUM UPTAKE PROTEIN TRKG-RELATED"/>
    <property type="match status" value="1"/>
</dbReference>